<keyword evidence="3" id="KW-1185">Reference proteome</keyword>
<evidence type="ECO:0000313" key="2">
    <source>
        <dbReference type="EMBL" id="GIY69547.1"/>
    </source>
</evidence>
<name>A0AAV4VGT1_CAEEX</name>
<dbReference type="AlphaFoldDB" id="A0AAV4VGT1"/>
<evidence type="ECO:0000256" key="1">
    <source>
        <dbReference type="SAM" id="MobiDB-lite"/>
    </source>
</evidence>
<evidence type="ECO:0000313" key="3">
    <source>
        <dbReference type="Proteomes" id="UP001054945"/>
    </source>
</evidence>
<gene>
    <name evidence="2" type="ORF">CEXT_803101</name>
</gene>
<organism evidence="2 3">
    <name type="scientific">Caerostris extrusa</name>
    <name type="common">Bark spider</name>
    <name type="synonym">Caerostris bankana</name>
    <dbReference type="NCBI Taxonomy" id="172846"/>
    <lineage>
        <taxon>Eukaryota</taxon>
        <taxon>Metazoa</taxon>
        <taxon>Ecdysozoa</taxon>
        <taxon>Arthropoda</taxon>
        <taxon>Chelicerata</taxon>
        <taxon>Arachnida</taxon>
        <taxon>Araneae</taxon>
        <taxon>Araneomorphae</taxon>
        <taxon>Entelegynae</taxon>
        <taxon>Araneoidea</taxon>
        <taxon>Araneidae</taxon>
        <taxon>Caerostris</taxon>
    </lineage>
</organism>
<proteinExistence type="predicted"/>
<sequence>MKSVAILMGYILLRHKTEPRAQNKTKRKGAKKPMWGRPKKIPHTIDIAKRKTGVRIPSVEFCIASLKYRKKKTHLHSTVNEAVQRKEKVSAISFSQCEPFSLSKVIAGRWSHQCYWTILRVIPF</sequence>
<dbReference type="EMBL" id="BPLR01014549">
    <property type="protein sequence ID" value="GIY69547.1"/>
    <property type="molecule type" value="Genomic_DNA"/>
</dbReference>
<protein>
    <submittedName>
        <fullName evidence="2">Uncharacterized protein</fullName>
    </submittedName>
</protein>
<dbReference type="Proteomes" id="UP001054945">
    <property type="component" value="Unassembled WGS sequence"/>
</dbReference>
<feature type="region of interest" description="Disordered" evidence="1">
    <location>
        <begin position="18"/>
        <end position="39"/>
    </location>
</feature>
<reference evidence="2 3" key="1">
    <citation type="submission" date="2021-06" db="EMBL/GenBank/DDBJ databases">
        <title>Caerostris extrusa draft genome.</title>
        <authorList>
            <person name="Kono N."/>
            <person name="Arakawa K."/>
        </authorList>
    </citation>
    <scope>NUCLEOTIDE SEQUENCE [LARGE SCALE GENOMIC DNA]</scope>
</reference>
<accession>A0AAV4VGT1</accession>
<comment type="caution">
    <text evidence="2">The sequence shown here is derived from an EMBL/GenBank/DDBJ whole genome shotgun (WGS) entry which is preliminary data.</text>
</comment>